<comment type="caution">
    <text evidence="2">The sequence shown here is derived from an EMBL/GenBank/DDBJ whole genome shotgun (WGS) entry which is preliminary data.</text>
</comment>
<protein>
    <submittedName>
        <fullName evidence="2">Uncharacterized protein</fullName>
    </submittedName>
</protein>
<dbReference type="RefSeq" id="WP_106339753.1">
    <property type="nucleotide sequence ID" value="NZ_PVZS01000034.1"/>
</dbReference>
<keyword evidence="3" id="KW-1185">Reference proteome</keyword>
<reference evidence="3" key="1">
    <citation type="submission" date="2018-03" db="EMBL/GenBank/DDBJ databases">
        <authorList>
            <person name="Sun L."/>
            <person name="Liu H."/>
            <person name="Chen W."/>
            <person name="Huang K."/>
            <person name="Liu W."/>
            <person name="Gao X."/>
        </authorList>
    </citation>
    <scope>NUCLEOTIDE SEQUENCE [LARGE SCALE GENOMIC DNA]</scope>
    <source>
        <strain evidence="3">SH9</strain>
    </source>
</reference>
<organism evidence="2 3">
    <name type="scientific">Alsobacter soli</name>
    <dbReference type="NCBI Taxonomy" id="2109933"/>
    <lineage>
        <taxon>Bacteria</taxon>
        <taxon>Pseudomonadati</taxon>
        <taxon>Pseudomonadota</taxon>
        <taxon>Alphaproteobacteria</taxon>
        <taxon>Hyphomicrobiales</taxon>
        <taxon>Alsobacteraceae</taxon>
        <taxon>Alsobacter</taxon>
    </lineage>
</organism>
<dbReference type="EMBL" id="PVZS01000034">
    <property type="protein sequence ID" value="PSC02926.1"/>
    <property type="molecule type" value="Genomic_DNA"/>
</dbReference>
<evidence type="ECO:0000256" key="1">
    <source>
        <dbReference type="SAM" id="SignalP"/>
    </source>
</evidence>
<feature type="chain" id="PRO_5015680124" evidence="1">
    <location>
        <begin position="22"/>
        <end position="76"/>
    </location>
</feature>
<accession>A0A2T1HMR0</accession>
<dbReference type="AlphaFoldDB" id="A0A2T1HMR0"/>
<name>A0A2T1HMR0_9HYPH</name>
<evidence type="ECO:0000313" key="3">
    <source>
        <dbReference type="Proteomes" id="UP000239772"/>
    </source>
</evidence>
<keyword evidence="1" id="KW-0732">Signal</keyword>
<sequence>MKTMILAAAALVGMGTLAANAQGVDIRVRHDNGYHRGWDHHRGWERRHEFRTGSIHGCKTVIIHREGMTKRIKKCG</sequence>
<gene>
    <name evidence="2" type="ORF">SLNSH_21290</name>
</gene>
<dbReference type="Proteomes" id="UP000239772">
    <property type="component" value="Unassembled WGS sequence"/>
</dbReference>
<proteinExistence type="predicted"/>
<evidence type="ECO:0000313" key="2">
    <source>
        <dbReference type="EMBL" id="PSC02926.1"/>
    </source>
</evidence>
<feature type="signal peptide" evidence="1">
    <location>
        <begin position="1"/>
        <end position="21"/>
    </location>
</feature>